<organism evidence="1 2">
    <name type="scientific">Gossypium australe</name>
    <dbReference type="NCBI Taxonomy" id="47621"/>
    <lineage>
        <taxon>Eukaryota</taxon>
        <taxon>Viridiplantae</taxon>
        <taxon>Streptophyta</taxon>
        <taxon>Embryophyta</taxon>
        <taxon>Tracheophyta</taxon>
        <taxon>Spermatophyta</taxon>
        <taxon>Magnoliopsida</taxon>
        <taxon>eudicotyledons</taxon>
        <taxon>Gunneridae</taxon>
        <taxon>Pentapetalae</taxon>
        <taxon>rosids</taxon>
        <taxon>malvids</taxon>
        <taxon>Malvales</taxon>
        <taxon>Malvaceae</taxon>
        <taxon>Malvoideae</taxon>
        <taxon>Gossypium</taxon>
    </lineage>
</organism>
<sequence>MDLEYDYFMVKFQVEIDYIQVVTERSWIVFGQYLTSILTSIGETIGHVIKLDDNTGSVHRGRFFRITVFFYLNKSLVSKIKVDGVTLTPDPITRSKVLTCTLNLA</sequence>
<keyword evidence="1" id="KW-0255">Endonuclease</keyword>
<dbReference type="PANTHER" id="PTHR31286:SF99">
    <property type="entry name" value="DUF4283 DOMAIN-CONTAINING PROTEIN"/>
    <property type="match status" value="1"/>
</dbReference>
<dbReference type="GO" id="GO:0004527">
    <property type="term" value="F:exonuclease activity"/>
    <property type="evidence" value="ECO:0007669"/>
    <property type="project" value="UniProtKB-KW"/>
</dbReference>
<evidence type="ECO:0000313" key="2">
    <source>
        <dbReference type="Proteomes" id="UP000325315"/>
    </source>
</evidence>
<dbReference type="AlphaFoldDB" id="A0A5B6VPN4"/>
<dbReference type="GO" id="GO:0004519">
    <property type="term" value="F:endonuclease activity"/>
    <property type="evidence" value="ECO:0007669"/>
    <property type="project" value="UniProtKB-KW"/>
</dbReference>
<evidence type="ECO:0000313" key="1">
    <source>
        <dbReference type="EMBL" id="KAA3471166.1"/>
    </source>
</evidence>
<comment type="caution">
    <text evidence="1">The sequence shown here is derived from an EMBL/GenBank/DDBJ whole genome shotgun (WGS) entry which is preliminary data.</text>
</comment>
<dbReference type="EMBL" id="SMMG02000006">
    <property type="protein sequence ID" value="KAA3471166.1"/>
    <property type="molecule type" value="Genomic_DNA"/>
</dbReference>
<keyword evidence="2" id="KW-1185">Reference proteome</keyword>
<dbReference type="PANTHER" id="PTHR31286">
    <property type="entry name" value="GLYCINE-RICH CELL WALL STRUCTURAL PROTEIN 1.8-LIKE"/>
    <property type="match status" value="1"/>
</dbReference>
<keyword evidence="1" id="KW-0378">Hydrolase</keyword>
<dbReference type="OrthoDB" id="1001451at2759"/>
<keyword evidence="1" id="KW-0269">Exonuclease</keyword>
<keyword evidence="1" id="KW-0540">Nuclease</keyword>
<protein>
    <submittedName>
        <fullName evidence="1">Endonuclease/exonuclease/phosphatase</fullName>
    </submittedName>
</protein>
<proteinExistence type="predicted"/>
<gene>
    <name evidence="1" type="ORF">EPI10_016814</name>
</gene>
<name>A0A5B6VPN4_9ROSI</name>
<reference evidence="1" key="1">
    <citation type="submission" date="2019-08" db="EMBL/GenBank/DDBJ databases">
        <authorList>
            <person name="Liu F."/>
        </authorList>
    </citation>
    <scope>NUCLEOTIDE SEQUENCE [LARGE SCALE GENOMIC DNA]</scope>
    <source>
        <strain evidence="1">PA1801</strain>
        <tissue evidence="1">Leaf</tissue>
    </source>
</reference>
<dbReference type="Proteomes" id="UP000325315">
    <property type="component" value="Unassembled WGS sequence"/>
</dbReference>
<accession>A0A5B6VPN4</accession>
<dbReference type="InterPro" id="IPR040256">
    <property type="entry name" value="At4g02000-like"/>
</dbReference>